<comment type="caution">
    <text evidence="3">The sequence shown here is derived from an EMBL/GenBank/DDBJ whole genome shotgun (WGS) entry which is preliminary data.</text>
</comment>
<evidence type="ECO:0000313" key="4">
    <source>
        <dbReference type="Proteomes" id="UP000230821"/>
    </source>
</evidence>
<dbReference type="AlphaFoldDB" id="A0A2G6KHV9"/>
<proteinExistence type="predicted"/>
<dbReference type="EMBL" id="PDSK01000050">
    <property type="protein sequence ID" value="PIE35247.1"/>
    <property type="molecule type" value="Genomic_DNA"/>
</dbReference>
<dbReference type="Pfam" id="PF00534">
    <property type="entry name" value="Glycos_transf_1"/>
    <property type="match status" value="1"/>
</dbReference>
<evidence type="ECO:0000313" key="3">
    <source>
        <dbReference type="EMBL" id="PIE35247.1"/>
    </source>
</evidence>
<dbReference type="GO" id="GO:0016757">
    <property type="term" value="F:glycosyltransferase activity"/>
    <property type="evidence" value="ECO:0007669"/>
    <property type="project" value="InterPro"/>
</dbReference>
<evidence type="ECO:0008006" key="5">
    <source>
        <dbReference type="Google" id="ProtNLM"/>
    </source>
</evidence>
<feature type="domain" description="Glycosyltransferase subfamily 4-like N-terminal" evidence="2">
    <location>
        <begin position="30"/>
        <end position="164"/>
    </location>
</feature>
<reference evidence="3 4" key="1">
    <citation type="submission" date="2017-10" db="EMBL/GenBank/DDBJ databases">
        <title>Novel microbial diversity and functional potential in the marine mammal oral microbiome.</title>
        <authorList>
            <person name="Dudek N.K."/>
            <person name="Sun C.L."/>
            <person name="Burstein D."/>
            <person name="Kantor R.S."/>
            <person name="Aliaga Goltsman D.S."/>
            <person name="Bik E.M."/>
            <person name="Thomas B.C."/>
            <person name="Banfield J.F."/>
            <person name="Relman D.A."/>
        </authorList>
    </citation>
    <scope>NUCLEOTIDE SEQUENCE [LARGE SCALE GENOMIC DNA]</scope>
    <source>
        <strain evidence="3">DOLJORAL78_47_16</strain>
    </source>
</reference>
<dbReference type="InterPro" id="IPR001296">
    <property type="entry name" value="Glyco_trans_1"/>
</dbReference>
<sequence length="372" mass="42097">MKVLIVTKSFVREVSDFVQYAASVDPSYQFSLVMPTCPEELPAAVSTPPLGFPDVMRASLYLSPLLRQFKTFKPDIVHVFEEFSGLIALQCTLFHELWCRKSKLMVYSAENLRHNTRPILRMPMNYVMTKADLAFVCSQGVKEVLVEEGFPHPVEVVPLGVDISLFRKSSAVDLKDELQLDQTFVLGYVGRLLEIKGIFLLLDVLKKLPEHVHLLMVGTGPEEDNLRKRAADFGIFHRIHLVGNVPHADLPRYMNCMDAGVVPSQTTPRWKEQFGRVAIELMSCEVPVIASDSGSLPEVLGDAGLIFPEDNVQALHTHIQSLMSSPQGILRLGRYGRERVRQHYSTTLMYNTFFAMYERLTSSHPHPSRRSR</sequence>
<organism evidence="3 4">
    <name type="scientific">candidate division KSB3 bacterium</name>
    <dbReference type="NCBI Taxonomy" id="2044937"/>
    <lineage>
        <taxon>Bacteria</taxon>
        <taxon>candidate division KSB3</taxon>
    </lineage>
</organism>
<accession>A0A2G6KHV9</accession>
<evidence type="ECO:0000259" key="1">
    <source>
        <dbReference type="Pfam" id="PF00534"/>
    </source>
</evidence>
<gene>
    <name evidence="3" type="ORF">CSA56_05005</name>
</gene>
<feature type="domain" description="Glycosyl transferase family 1" evidence="1">
    <location>
        <begin position="181"/>
        <end position="339"/>
    </location>
</feature>
<dbReference type="InterPro" id="IPR050194">
    <property type="entry name" value="Glycosyltransferase_grp1"/>
</dbReference>
<evidence type="ECO:0000259" key="2">
    <source>
        <dbReference type="Pfam" id="PF13439"/>
    </source>
</evidence>
<dbReference type="PANTHER" id="PTHR45947:SF3">
    <property type="entry name" value="SULFOQUINOVOSYL TRANSFERASE SQD2"/>
    <property type="match status" value="1"/>
</dbReference>
<dbReference type="Gene3D" id="3.40.50.2000">
    <property type="entry name" value="Glycogen Phosphorylase B"/>
    <property type="match status" value="2"/>
</dbReference>
<dbReference type="Pfam" id="PF13439">
    <property type="entry name" value="Glyco_transf_4"/>
    <property type="match status" value="1"/>
</dbReference>
<dbReference type="PANTHER" id="PTHR45947">
    <property type="entry name" value="SULFOQUINOVOSYL TRANSFERASE SQD2"/>
    <property type="match status" value="1"/>
</dbReference>
<dbReference type="SUPFAM" id="SSF53756">
    <property type="entry name" value="UDP-Glycosyltransferase/glycogen phosphorylase"/>
    <property type="match status" value="1"/>
</dbReference>
<name>A0A2G6KHV9_9BACT</name>
<dbReference type="InterPro" id="IPR028098">
    <property type="entry name" value="Glyco_trans_4-like_N"/>
</dbReference>
<dbReference type="Proteomes" id="UP000230821">
    <property type="component" value="Unassembled WGS sequence"/>
</dbReference>
<dbReference type="CDD" id="cd03801">
    <property type="entry name" value="GT4_PimA-like"/>
    <property type="match status" value="1"/>
</dbReference>
<protein>
    <recommendedName>
        <fullName evidence="5">Glycosyl transferase family 1</fullName>
    </recommendedName>
</protein>